<dbReference type="GO" id="GO:0005886">
    <property type="term" value="C:plasma membrane"/>
    <property type="evidence" value="ECO:0007669"/>
    <property type="project" value="UniProtKB-SubCell"/>
</dbReference>
<feature type="domain" description="Ancillary SecYEG translocon subunit/Cell division coordinator CpoB TPR" evidence="9">
    <location>
        <begin position="29"/>
        <end position="188"/>
    </location>
</feature>
<evidence type="ECO:0000256" key="5">
    <source>
        <dbReference type="ARBA" id="ARBA00022989"/>
    </source>
</evidence>
<evidence type="ECO:0000256" key="2">
    <source>
        <dbReference type="ARBA" id="ARBA00004236"/>
    </source>
</evidence>
<dbReference type="AlphaFoldDB" id="A0A7H1AZ54"/>
<evidence type="ECO:0000256" key="3">
    <source>
        <dbReference type="ARBA" id="ARBA00022475"/>
    </source>
</evidence>
<keyword evidence="6 8" id="KW-0472">Membrane</keyword>
<sequence>MLNISRKKVIISIVIFLIFSIFFIFKRIFYKNTNTDLNACRYEKVIQELDIKKIETLNNAKNFIMHNNNIYGILTAMFLAKIYISSNDLNNAFLQLNNVLHYSENEELKNIIKLRMVKIKLQKHENQDAIDILNSIKDINWNHIIENIKGDIFIDNKNKKQAIKSWKKSRTLETSHTSKEILNMKISEFQ</sequence>
<dbReference type="GO" id="GO:0044877">
    <property type="term" value="F:protein-containing complex binding"/>
    <property type="evidence" value="ECO:0007669"/>
    <property type="project" value="InterPro"/>
</dbReference>
<evidence type="ECO:0000313" key="10">
    <source>
        <dbReference type="EMBL" id="QNS01759.1"/>
    </source>
</evidence>
<proteinExistence type="predicted"/>
<dbReference type="PANTHER" id="PTHR38035">
    <property type="entry name" value="UPF0070 PROTEIN YFGM"/>
    <property type="match status" value="1"/>
</dbReference>
<dbReference type="InterPro" id="IPR026039">
    <property type="entry name" value="YfgM"/>
</dbReference>
<dbReference type="InterPro" id="IPR018704">
    <property type="entry name" value="SecYEG/CpoB_TPR"/>
</dbReference>
<protein>
    <submittedName>
        <fullName evidence="10">Tetratricopeptide repeat protein</fullName>
    </submittedName>
</protein>
<dbReference type="PANTHER" id="PTHR38035:SF1">
    <property type="entry name" value="ANCILLARY SECYEG TRANSLOCON SUBUNIT"/>
    <property type="match status" value="1"/>
</dbReference>
<keyword evidence="7" id="KW-0143">Chaperone</keyword>
<accession>A0A7H1AZ54</accession>
<name>A0A7H1AZ54_9GAMM</name>
<evidence type="ECO:0000256" key="4">
    <source>
        <dbReference type="ARBA" id="ARBA00022692"/>
    </source>
</evidence>
<evidence type="ECO:0000256" key="6">
    <source>
        <dbReference type="ARBA" id="ARBA00023136"/>
    </source>
</evidence>
<dbReference type="Pfam" id="PF09976">
    <property type="entry name" value="TPR_21"/>
    <property type="match status" value="1"/>
</dbReference>
<evidence type="ECO:0000259" key="9">
    <source>
        <dbReference type="Pfam" id="PF09976"/>
    </source>
</evidence>
<evidence type="ECO:0000313" key="11">
    <source>
        <dbReference type="Proteomes" id="UP000516346"/>
    </source>
</evidence>
<evidence type="ECO:0000256" key="7">
    <source>
        <dbReference type="ARBA" id="ARBA00023186"/>
    </source>
</evidence>
<reference evidence="10 11" key="1">
    <citation type="submission" date="2020-09" db="EMBL/GenBank/DDBJ databases">
        <title>Genome sequence of the banana aphid, Pentalonia nigronervosa Coquerel (Hemiptera: Aphididae) and its symbionts.</title>
        <authorList>
            <person name="Mathers T.C."/>
            <person name="Mugford S.T."/>
            <person name="Hogenhout S.A."/>
            <person name="Tripathi L."/>
        </authorList>
    </citation>
    <scope>NUCLEOTIDE SEQUENCE [LARGE SCALE GENOMIC DNA]</scope>
    <source>
        <strain evidence="10">Ba4</strain>
    </source>
</reference>
<keyword evidence="4 8" id="KW-0812">Transmembrane</keyword>
<keyword evidence="5 8" id="KW-1133">Transmembrane helix</keyword>
<feature type="transmembrane region" description="Helical" evidence="8">
    <location>
        <begin position="9"/>
        <end position="30"/>
    </location>
</feature>
<evidence type="ECO:0000256" key="8">
    <source>
        <dbReference type="SAM" id="Phobius"/>
    </source>
</evidence>
<evidence type="ECO:0000256" key="1">
    <source>
        <dbReference type="ARBA" id="ARBA00004167"/>
    </source>
</evidence>
<dbReference type="Proteomes" id="UP000516346">
    <property type="component" value="Chromosome"/>
</dbReference>
<gene>
    <name evidence="10" type="ORF">ICW73_02145</name>
</gene>
<comment type="subcellular location">
    <subcellularLocation>
        <location evidence="2">Cell membrane</location>
    </subcellularLocation>
    <subcellularLocation>
        <location evidence="1">Membrane</location>
        <topology evidence="1">Single-pass membrane protein</topology>
    </subcellularLocation>
</comment>
<keyword evidence="3" id="KW-1003">Cell membrane</keyword>
<organism evidence="10 11">
    <name type="scientific">Buchnera aphidicola</name>
    <name type="common">Pentalonia nigronervosa</name>
    <dbReference type="NCBI Taxonomy" id="1309793"/>
    <lineage>
        <taxon>Bacteria</taxon>
        <taxon>Pseudomonadati</taxon>
        <taxon>Pseudomonadota</taxon>
        <taxon>Gammaproteobacteria</taxon>
        <taxon>Enterobacterales</taxon>
        <taxon>Erwiniaceae</taxon>
        <taxon>Buchnera</taxon>
    </lineage>
</organism>
<dbReference type="EMBL" id="CP061275">
    <property type="protein sequence ID" value="QNS01759.1"/>
    <property type="molecule type" value="Genomic_DNA"/>
</dbReference>